<comment type="subcellular location">
    <subcellularLocation>
        <location evidence="1">Membrane</location>
        <topology evidence="1">Single-pass type I membrane protein</topology>
    </subcellularLocation>
</comment>
<evidence type="ECO:0000256" key="4">
    <source>
        <dbReference type="ARBA" id="ARBA00022674"/>
    </source>
</evidence>
<dbReference type="PRINTS" id="PR00020">
    <property type="entry name" value="MAMDOMAIN"/>
</dbReference>
<keyword evidence="9" id="KW-0524">Neurogenesis</keyword>
<dbReference type="PROSITE" id="PS01286">
    <property type="entry name" value="FA58C_2"/>
    <property type="match status" value="2"/>
</dbReference>
<evidence type="ECO:0000313" key="21">
    <source>
        <dbReference type="RefSeq" id="XP_028281149.1"/>
    </source>
</evidence>
<dbReference type="GO" id="GO:0098978">
    <property type="term" value="C:glutamatergic synapse"/>
    <property type="evidence" value="ECO:0007669"/>
    <property type="project" value="TreeGrafter"/>
</dbReference>
<organism evidence="20 21">
    <name type="scientific">Parambassis ranga</name>
    <name type="common">Indian glassy fish</name>
    <dbReference type="NCBI Taxonomy" id="210632"/>
    <lineage>
        <taxon>Eukaryota</taxon>
        <taxon>Metazoa</taxon>
        <taxon>Chordata</taxon>
        <taxon>Craniata</taxon>
        <taxon>Vertebrata</taxon>
        <taxon>Euteleostomi</taxon>
        <taxon>Actinopterygii</taxon>
        <taxon>Neopterygii</taxon>
        <taxon>Teleostei</taxon>
        <taxon>Neoteleostei</taxon>
        <taxon>Acanthomorphata</taxon>
        <taxon>Ovalentaria</taxon>
        <taxon>Ambassidae</taxon>
        <taxon>Parambassis</taxon>
    </lineage>
</organism>
<dbReference type="GO" id="GO:0030424">
    <property type="term" value="C:axon"/>
    <property type="evidence" value="ECO:0007669"/>
    <property type="project" value="TreeGrafter"/>
</dbReference>
<dbReference type="InterPro" id="IPR050633">
    <property type="entry name" value="Neuropilin_MCO_CoagFactor"/>
</dbReference>
<keyword evidence="6" id="KW-0732">Signal</keyword>
<evidence type="ECO:0000256" key="7">
    <source>
        <dbReference type="ARBA" id="ARBA00022737"/>
    </source>
</evidence>
<evidence type="ECO:0000256" key="15">
    <source>
        <dbReference type="PROSITE-ProRule" id="PRU00059"/>
    </source>
</evidence>
<evidence type="ECO:0000256" key="13">
    <source>
        <dbReference type="ARBA" id="ARBA00023170"/>
    </source>
</evidence>
<dbReference type="GO" id="GO:0007411">
    <property type="term" value="P:axon guidance"/>
    <property type="evidence" value="ECO:0007669"/>
    <property type="project" value="TreeGrafter"/>
</dbReference>
<dbReference type="AlphaFoldDB" id="A0A6P7JVX4"/>
<dbReference type="FunFam" id="2.60.120.290:FF:000003">
    <property type="entry name" value="Neuropilin"/>
    <property type="match status" value="1"/>
</dbReference>
<evidence type="ECO:0000256" key="2">
    <source>
        <dbReference type="ARBA" id="ARBA00006078"/>
    </source>
</evidence>
<keyword evidence="10 16" id="KW-1133">Transmembrane helix</keyword>
<dbReference type="Proteomes" id="UP000515145">
    <property type="component" value="Chromosome 2"/>
</dbReference>
<dbReference type="InterPro" id="IPR000859">
    <property type="entry name" value="CUB_dom"/>
</dbReference>
<evidence type="ECO:0000256" key="12">
    <source>
        <dbReference type="ARBA" id="ARBA00023157"/>
    </source>
</evidence>
<feature type="domain" description="CUB" evidence="17">
    <location>
        <begin position="1"/>
        <end position="109"/>
    </location>
</feature>
<dbReference type="CTD" id="405901"/>
<evidence type="ECO:0000256" key="14">
    <source>
        <dbReference type="ARBA" id="ARBA00023180"/>
    </source>
</evidence>
<evidence type="ECO:0000313" key="20">
    <source>
        <dbReference type="Proteomes" id="UP000515145"/>
    </source>
</evidence>
<dbReference type="Gene3D" id="2.60.120.260">
    <property type="entry name" value="Galactose-binding domain-like"/>
    <property type="match status" value="2"/>
</dbReference>
<dbReference type="Pfam" id="PF00629">
    <property type="entry name" value="MAM"/>
    <property type="match status" value="1"/>
</dbReference>
<dbReference type="InterPro" id="IPR013320">
    <property type="entry name" value="ConA-like_dom_sf"/>
</dbReference>
<accession>A0A6P7JVX4</accession>
<dbReference type="FunFam" id="2.60.120.260:FF:000013">
    <property type="entry name" value="Neuropilin"/>
    <property type="match status" value="1"/>
</dbReference>
<dbReference type="InterPro" id="IPR022579">
    <property type="entry name" value="Neuropilin_C"/>
</dbReference>
<dbReference type="GeneID" id="114448411"/>
<evidence type="ECO:0000256" key="6">
    <source>
        <dbReference type="ARBA" id="ARBA00022729"/>
    </source>
</evidence>
<keyword evidence="3" id="KW-0217">Developmental protein</keyword>
<evidence type="ECO:0000256" key="10">
    <source>
        <dbReference type="ARBA" id="ARBA00022989"/>
    </source>
</evidence>
<comment type="caution">
    <text evidence="15">Lacks conserved residue(s) required for the propagation of feature annotation.</text>
</comment>
<dbReference type="PROSITE" id="PS01180">
    <property type="entry name" value="CUB"/>
    <property type="match status" value="1"/>
</dbReference>
<name>A0A6P7JVX4_9TELE</name>
<dbReference type="SUPFAM" id="SSF49899">
    <property type="entry name" value="Concanavalin A-like lectins/glucanases"/>
    <property type="match status" value="1"/>
</dbReference>
<dbReference type="PROSITE" id="PS50022">
    <property type="entry name" value="FA58C_3"/>
    <property type="match status" value="2"/>
</dbReference>
<keyword evidence="14" id="KW-0325">Glycoprotein</keyword>
<dbReference type="RefSeq" id="XP_028281149.1">
    <property type="nucleotide sequence ID" value="XM_028425348.1"/>
</dbReference>
<comment type="similarity">
    <text evidence="2">Belongs to the neuropilin family.</text>
</comment>
<dbReference type="PROSITE" id="PS50060">
    <property type="entry name" value="MAM_2"/>
    <property type="match status" value="1"/>
</dbReference>
<dbReference type="PANTHER" id="PTHR46806:SF2">
    <property type="entry name" value="NEUROPILIN-2"/>
    <property type="match status" value="1"/>
</dbReference>
<dbReference type="SMART" id="SM00137">
    <property type="entry name" value="MAM"/>
    <property type="match status" value="1"/>
</dbReference>
<keyword evidence="12" id="KW-1015">Disulfide bond</keyword>
<dbReference type="InterPro" id="IPR035914">
    <property type="entry name" value="Sperma_CUB_dom_sf"/>
</dbReference>
<proteinExistence type="inferred from homology"/>
<dbReference type="GO" id="GO:0008201">
    <property type="term" value="F:heparin binding"/>
    <property type="evidence" value="ECO:0007669"/>
    <property type="project" value="UniProtKB-KW"/>
</dbReference>
<dbReference type="Pfam" id="PF00431">
    <property type="entry name" value="CUB"/>
    <property type="match status" value="1"/>
</dbReference>
<dbReference type="FunFam" id="2.60.120.260:FF:000002">
    <property type="entry name" value="Coagulation factor VIII"/>
    <property type="match status" value="1"/>
</dbReference>
<dbReference type="PROSITE" id="PS01285">
    <property type="entry name" value="FA58C_1"/>
    <property type="match status" value="2"/>
</dbReference>
<keyword evidence="20" id="KW-1185">Reference proteome</keyword>
<dbReference type="InterPro" id="IPR000998">
    <property type="entry name" value="MAM_dom"/>
</dbReference>
<dbReference type="InterPro" id="IPR000421">
    <property type="entry name" value="FA58C"/>
</dbReference>
<dbReference type="CDD" id="cd00041">
    <property type="entry name" value="CUB"/>
    <property type="match status" value="1"/>
</dbReference>
<feature type="domain" description="MAM" evidence="19">
    <location>
        <begin position="475"/>
        <end position="623"/>
    </location>
</feature>
<evidence type="ECO:0000259" key="17">
    <source>
        <dbReference type="PROSITE" id="PS01180"/>
    </source>
</evidence>
<reference evidence="21" key="1">
    <citation type="submission" date="2025-08" db="UniProtKB">
        <authorList>
            <consortium name="RefSeq"/>
        </authorList>
    </citation>
    <scope>IDENTIFICATION</scope>
</reference>
<evidence type="ECO:0000256" key="3">
    <source>
        <dbReference type="ARBA" id="ARBA00022473"/>
    </source>
</evidence>
<evidence type="ECO:0000256" key="8">
    <source>
        <dbReference type="ARBA" id="ARBA00022782"/>
    </source>
</evidence>
<evidence type="ECO:0000256" key="16">
    <source>
        <dbReference type="SAM" id="Phobius"/>
    </source>
</evidence>
<feature type="domain" description="F5/8 type C" evidence="18">
    <location>
        <begin position="119"/>
        <end position="269"/>
    </location>
</feature>
<dbReference type="PANTHER" id="PTHR46806">
    <property type="entry name" value="F5/8 TYPE C DOMAIN-CONTAINING PROTEIN"/>
    <property type="match status" value="1"/>
</dbReference>
<evidence type="ECO:0000256" key="5">
    <source>
        <dbReference type="ARBA" id="ARBA00022692"/>
    </source>
</evidence>
<keyword evidence="4" id="KW-0358">Heparin-binding</keyword>
<evidence type="ECO:0000256" key="11">
    <source>
        <dbReference type="ARBA" id="ARBA00023136"/>
    </source>
</evidence>
<dbReference type="SUPFAM" id="SSF49854">
    <property type="entry name" value="Spermadhesin, CUB domain"/>
    <property type="match status" value="1"/>
</dbReference>
<dbReference type="Pfam" id="PF00754">
    <property type="entry name" value="F5_F8_type_C"/>
    <property type="match status" value="2"/>
</dbReference>
<dbReference type="SMART" id="SM00042">
    <property type="entry name" value="CUB"/>
    <property type="match status" value="1"/>
</dbReference>
<keyword evidence="11 16" id="KW-0472">Membrane</keyword>
<feature type="domain" description="F5/8 type C" evidence="18">
    <location>
        <begin position="276"/>
        <end position="436"/>
    </location>
</feature>
<sequence length="755" mass="83853">MIESPGFPDKYPHNLECSYMIIAPPHMDITLTFMTFDLENDPLLVGEGDCKYDWLDVWDGLPQVAPLIGRYCGTKIPPEIQSSSGLLSLSFHTDMAVAKDGFSARYNMTHKQVTDSFHCSMALGMESGKISDDQISASTTFYDNRWLPRQARLNNEDNAWTPAEDSNKEYIQVDLHFLKVLTGISTQGAVSKETQKSYYVTTFKLEVSTNGEDWMVYRHGKNHKTFHANTDPTEVVLNRVPQPVLARFVRIRPQTWKNGIALRFELYGCQITDAPCSDLQGLLSGLLPDSQISASSSRDMVWSPGAARLVASRSGWFPAPAQPLAGEEWLQVDLGLPKTVRGVITQGARGGDAGSGATTDNRAFVRKYKVAHSLNGKEWNFIMDSKTSLPKIFEGNTHYDTPELRHFEETVAQYIRLYPERWSPAGIGMRVEILGCDLPEISTPADTVTPTLPADIESTTVPITTTVATSPPADSVCDFDHGLCGWTHDPNAPLLWSLHSHELNSYLYMDASLKTEQQQARIVSPVVAADTGPLCLIFSYQLWGEAQGHLKVLLRDAHNEETVLWTLKDDQGPVWKEGRTILPRSPKDFQVVMEGFFVHGTRGHIWIDNIHMSSSSPLKECTQPIAAFSPENPVKRPNDFGDGRLFSGRDPLGGGLQFSDWNTPSPSSEPPVTRVSEKDNSWLYTLDPILVTIIVMSSLGVLLGAVCAGLLLYCTCSYSGLSSRSSTTLENYNFELYDGLKHKVKLNQQRCCTEA</sequence>
<dbReference type="GO" id="GO:0017154">
    <property type="term" value="F:semaphorin receptor activity"/>
    <property type="evidence" value="ECO:0007669"/>
    <property type="project" value="TreeGrafter"/>
</dbReference>
<dbReference type="SMART" id="SM00231">
    <property type="entry name" value="FA58C"/>
    <property type="match status" value="2"/>
</dbReference>
<dbReference type="Gene3D" id="2.60.120.200">
    <property type="match status" value="1"/>
</dbReference>
<dbReference type="GO" id="GO:0045211">
    <property type="term" value="C:postsynaptic membrane"/>
    <property type="evidence" value="ECO:0007669"/>
    <property type="project" value="TreeGrafter"/>
</dbReference>
<protein>
    <submittedName>
        <fullName evidence="21">Neuropilin-2a isoform X3</fullName>
    </submittedName>
</protein>
<keyword evidence="8" id="KW-0221">Differentiation</keyword>
<evidence type="ECO:0000259" key="18">
    <source>
        <dbReference type="PROSITE" id="PS50022"/>
    </source>
</evidence>
<dbReference type="InterPro" id="IPR008979">
    <property type="entry name" value="Galactose-bd-like_sf"/>
</dbReference>
<dbReference type="CDD" id="cd00057">
    <property type="entry name" value="FA58C"/>
    <property type="match status" value="2"/>
</dbReference>
<dbReference type="Pfam" id="PF11980">
    <property type="entry name" value="DUF3481"/>
    <property type="match status" value="1"/>
</dbReference>
<keyword evidence="5 16" id="KW-0812">Transmembrane</keyword>
<evidence type="ECO:0000256" key="9">
    <source>
        <dbReference type="ARBA" id="ARBA00022902"/>
    </source>
</evidence>
<evidence type="ECO:0000259" key="19">
    <source>
        <dbReference type="PROSITE" id="PS50060"/>
    </source>
</evidence>
<gene>
    <name evidence="21" type="primary">nrp2a</name>
</gene>
<keyword evidence="7" id="KW-0677">Repeat</keyword>
<feature type="transmembrane region" description="Helical" evidence="16">
    <location>
        <begin position="689"/>
        <end position="714"/>
    </location>
</feature>
<dbReference type="CDD" id="cd06263">
    <property type="entry name" value="MAM"/>
    <property type="match status" value="1"/>
</dbReference>
<dbReference type="SUPFAM" id="SSF49785">
    <property type="entry name" value="Galactose-binding domain-like"/>
    <property type="match status" value="2"/>
</dbReference>
<evidence type="ECO:0000256" key="1">
    <source>
        <dbReference type="ARBA" id="ARBA00004479"/>
    </source>
</evidence>
<dbReference type="Gene3D" id="2.60.120.290">
    <property type="entry name" value="Spermadhesin, CUB domain"/>
    <property type="match status" value="1"/>
</dbReference>
<keyword evidence="13" id="KW-0675">Receptor</keyword>